<dbReference type="InterPro" id="IPR004089">
    <property type="entry name" value="MCPsignal_dom"/>
</dbReference>
<dbReference type="InterPro" id="IPR004090">
    <property type="entry name" value="Chemotax_Me-accpt_rcpt"/>
</dbReference>
<comment type="subcellular location">
    <subcellularLocation>
        <location evidence="1">Membrane</location>
    </subcellularLocation>
</comment>
<evidence type="ECO:0000256" key="1">
    <source>
        <dbReference type="ARBA" id="ARBA00004370"/>
    </source>
</evidence>
<dbReference type="GO" id="GO:0004888">
    <property type="term" value="F:transmembrane signaling receptor activity"/>
    <property type="evidence" value="ECO:0007669"/>
    <property type="project" value="InterPro"/>
</dbReference>
<dbReference type="PRINTS" id="PR00260">
    <property type="entry name" value="CHEMTRNSDUCR"/>
</dbReference>
<evidence type="ECO:0000256" key="3">
    <source>
        <dbReference type="ARBA" id="ARBA00029447"/>
    </source>
</evidence>
<dbReference type="SMART" id="SM00304">
    <property type="entry name" value="HAMP"/>
    <property type="match status" value="1"/>
</dbReference>
<dbReference type="Proteomes" id="UP000298656">
    <property type="component" value="Chromosome 1"/>
</dbReference>
<dbReference type="FunFam" id="1.10.287.950:FF:000001">
    <property type="entry name" value="Methyl-accepting chemotaxis sensory transducer"/>
    <property type="match status" value="1"/>
</dbReference>
<dbReference type="PROSITE" id="PS50885">
    <property type="entry name" value="HAMP"/>
    <property type="match status" value="1"/>
</dbReference>
<keyword evidence="4" id="KW-0807">Transducer</keyword>
<dbReference type="GO" id="GO:0006935">
    <property type="term" value="P:chemotaxis"/>
    <property type="evidence" value="ECO:0007669"/>
    <property type="project" value="InterPro"/>
</dbReference>
<feature type="transmembrane region" description="Helical" evidence="5">
    <location>
        <begin position="172"/>
        <end position="195"/>
    </location>
</feature>
<evidence type="ECO:0000313" key="8">
    <source>
        <dbReference type="EMBL" id="QCP48024.1"/>
    </source>
</evidence>
<dbReference type="InterPro" id="IPR003660">
    <property type="entry name" value="HAMP_dom"/>
</dbReference>
<evidence type="ECO:0000259" key="6">
    <source>
        <dbReference type="PROSITE" id="PS50111"/>
    </source>
</evidence>
<evidence type="ECO:0000256" key="5">
    <source>
        <dbReference type="SAM" id="Phobius"/>
    </source>
</evidence>
<dbReference type="SMART" id="SM00283">
    <property type="entry name" value="MA"/>
    <property type="match status" value="1"/>
</dbReference>
<dbReference type="GO" id="GO:0007165">
    <property type="term" value="P:signal transduction"/>
    <property type="evidence" value="ECO:0007669"/>
    <property type="project" value="UniProtKB-KW"/>
</dbReference>
<feature type="domain" description="HAMP" evidence="7">
    <location>
        <begin position="196"/>
        <end position="249"/>
    </location>
</feature>
<dbReference type="InterPro" id="IPR051310">
    <property type="entry name" value="MCP_chemotaxis"/>
</dbReference>
<dbReference type="PANTHER" id="PTHR43531:SF14">
    <property type="entry name" value="METHYL-ACCEPTING CHEMOTAXIS PROTEIN I-RELATED"/>
    <property type="match status" value="1"/>
</dbReference>
<accession>A0A4P8IMK7</accession>
<keyword evidence="9" id="KW-1185">Reference proteome</keyword>
<evidence type="ECO:0000256" key="2">
    <source>
        <dbReference type="ARBA" id="ARBA00022481"/>
    </source>
</evidence>
<evidence type="ECO:0000313" key="9">
    <source>
        <dbReference type="Proteomes" id="UP000298656"/>
    </source>
</evidence>
<keyword evidence="5" id="KW-0812">Transmembrane</keyword>
<sequence length="533" mass="56552">MNIRRKLQVFSLVTIVSMAGGMFVTATGLSIAMKAEDASHAREKEVQGITEIKASALSTIQLDPTSDDTKKIFADAERNINTWSATLGSMFTESEHADKLRSLIAKWNAYDQKSHQLFDLATHDAKTANDQTTALYHSDFQPFQTDLEQMAAEFNQLAAEENDHAHSIVDRLFVTVIAVMLLGMAIVCTMIYFLARSLNRGISGLQNTIQQVSGTRDFTLHAPVLGADEIGQTAQAFNSLVEGMATALREVLNASESVGSATRRIAAGNADLSSRTEAQAASLEQSAASMEQLTATVAQNAENAKAAKAASSLAGSASAVAENAHQVVESMVETMGRISENSSRIVEITTLIEGIAFQTNILALNAAVEAARAGDQGRGFAVVAGEVRSLAQRSSSAAKEIKELIDLSVSTIATGEGQAAQVRETMAEIHSETTKVSDVIGEISAASHEQSRGITQVNQAVSHMDEVTQQNAALVEELSAAAQSRATQMNALREAVTVFKVDGSVTADFGGARAFGAKAVPKAVRYAAEPELT</sequence>
<dbReference type="EMBL" id="CP040077">
    <property type="protein sequence ID" value="QCP48024.1"/>
    <property type="molecule type" value="Genomic_DNA"/>
</dbReference>
<protein>
    <submittedName>
        <fullName evidence="8">HAMP domain-containing protein</fullName>
    </submittedName>
</protein>
<keyword evidence="2" id="KW-0488">Methylation</keyword>
<organism evidence="8 9">
    <name type="scientific">Trinickia violacea</name>
    <dbReference type="NCBI Taxonomy" id="2571746"/>
    <lineage>
        <taxon>Bacteria</taxon>
        <taxon>Pseudomonadati</taxon>
        <taxon>Pseudomonadota</taxon>
        <taxon>Betaproteobacteria</taxon>
        <taxon>Burkholderiales</taxon>
        <taxon>Burkholderiaceae</taxon>
        <taxon>Trinickia</taxon>
    </lineage>
</organism>
<name>A0A4P8IMK7_9BURK</name>
<dbReference type="Pfam" id="PF00672">
    <property type="entry name" value="HAMP"/>
    <property type="match status" value="1"/>
</dbReference>
<dbReference type="PANTHER" id="PTHR43531">
    <property type="entry name" value="PROTEIN ICFG"/>
    <property type="match status" value="1"/>
</dbReference>
<comment type="similarity">
    <text evidence="3">Belongs to the methyl-accepting chemotaxis (MCP) protein family.</text>
</comment>
<evidence type="ECO:0000256" key="4">
    <source>
        <dbReference type="PROSITE-ProRule" id="PRU00284"/>
    </source>
</evidence>
<reference evidence="8 9" key="1">
    <citation type="submission" date="2019-05" db="EMBL/GenBank/DDBJ databases">
        <title>Burkholderia sp. DHOD12, isolated from subtropical forest soil.</title>
        <authorList>
            <person name="Gao Z.-H."/>
            <person name="Qiu L.-H."/>
        </authorList>
    </citation>
    <scope>NUCLEOTIDE SEQUENCE [LARGE SCALE GENOMIC DNA]</scope>
    <source>
        <strain evidence="8 9">DHOD12</strain>
    </source>
</reference>
<dbReference type="RefSeq" id="WP_137330866.1">
    <property type="nucleotide sequence ID" value="NZ_CP040077.1"/>
</dbReference>
<dbReference type="KEGG" id="tvl:FAZ95_01785"/>
<proteinExistence type="inferred from homology"/>
<dbReference type="GO" id="GO:0005886">
    <property type="term" value="C:plasma membrane"/>
    <property type="evidence" value="ECO:0007669"/>
    <property type="project" value="TreeGrafter"/>
</dbReference>
<dbReference type="SUPFAM" id="SSF58104">
    <property type="entry name" value="Methyl-accepting chemotaxis protein (MCP) signaling domain"/>
    <property type="match status" value="1"/>
</dbReference>
<dbReference type="OrthoDB" id="8595413at2"/>
<keyword evidence="5" id="KW-0472">Membrane</keyword>
<dbReference type="PROSITE" id="PS50111">
    <property type="entry name" value="CHEMOTAXIS_TRANSDUC_2"/>
    <property type="match status" value="1"/>
</dbReference>
<dbReference type="Gene3D" id="1.10.287.950">
    <property type="entry name" value="Methyl-accepting chemotaxis protein"/>
    <property type="match status" value="1"/>
</dbReference>
<feature type="domain" description="Methyl-accepting transducer" evidence="6">
    <location>
        <begin position="254"/>
        <end position="486"/>
    </location>
</feature>
<gene>
    <name evidence="8" type="ORF">FAZ95_01785</name>
</gene>
<keyword evidence="5" id="KW-1133">Transmembrane helix</keyword>
<evidence type="ECO:0000259" key="7">
    <source>
        <dbReference type="PROSITE" id="PS50885"/>
    </source>
</evidence>
<dbReference type="Pfam" id="PF00015">
    <property type="entry name" value="MCPsignal"/>
    <property type="match status" value="1"/>
</dbReference>
<feature type="transmembrane region" description="Helical" evidence="5">
    <location>
        <begin position="12"/>
        <end position="33"/>
    </location>
</feature>
<dbReference type="CDD" id="cd06225">
    <property type="entry name" value="HAMP"/>
    <property type="match status" value="1"/>
</dbReference>
<dbReference type="AlphaFoldDB" id="A0A4P8IMK7"/>